<sequence>MTSPVLQDPLVASIAQPLFTAFIQYGLPALALYAVLSFIRARLSAHKRRQRNQQRQERPTPLPVFAPPVRDLPPSSPPPLSSIPVRARRPLTPFEEQMFSTLSTALPECVVLAQVAFSALITTDEQTHRNRFDRKVADFVICSRQLTPIAVVELDDRSHWNKRAADADRDTMLRNAGYHTLRYQGIPPTEDVRRDIEALLVALTAPPPAPELHYI</sequence>
<accession>A0ABZ0Y4Y9</accession>
<evidence type="ECO:0000256" key="1">
    <source>
        <dbReference type="SAM" id="MobiDB-lite"/>
    </source>
</evidence>
<keyword evidence="2" id="KW-0472">Membrane</keyword>
<keyword evidence="5" id="KW-1185">Reference proteome</keyword>
<feature type="domain" description="DUF2726" evidence="3">
    <location>
        <begin position="91"/>
        <end position="198"/>
    </location>
</feature>
<name>A0ABZ0Y4Y9_9BURK</name>
<dbReference type="GeneID" id="43166870"/>
<dbReference type="RefSeq" id="WP_084669893.1">
    <property type="nucleotide sequence ID" value="NZ_CP140152.1"/>
</dbReference>
<dbReference type="Proteomes" id="UP001326110">
    <property type="component" value="Chromosome"/>
</dbReference>
<evidence type="ECO:0000259" key="3">
    <source>
        <dbReference type="Pfam" id="PF10881"/>
    </source>
</evidence>
<evidence type="ECO:0000256" key="2">
    <source>
        <dbReference type="SAM" id="Phobius"/>
    </source>
</evidence>
<feature type="transmembrane region" description="Helical" evidence="2">
    <location>
        <begin position="22"/>
        <end position="41"/>
    </location>
</feature>
<evidence type="ECO:0000313" key="5">
    <source>
        <dbReference type="Proteomes" id="UP001326110"/>
    </source>
</evidence>
<dbReference type="EMBL" id="CP140152">
    <property type="protein sequence ID" value="WQH07126.1"/>
    <property type="molecule type" value="Genomic_DNA"/>
</dbReference>
<dbReference type="Pfam" id="PF10881">
    <property type="entry name" value="DUF2726"/>
    <property type="match status" value="1"/>
</dbReference>
<proteinExistence type="predicted"/>
<dbReference type="InterPro" id="IPR024402">
    <property type="entry name" value="DUF2726"/>
</dbReference>
<keyword evidence="2" id="KW-0812">Transmembrane</keyword>
<protein>
    <submittedName>
        <fullName evidence="4">DUF2726 domain-containing protein</fullName>
    </submittedName>
</protein>
<evidence type="ECO:0000313" key="4">
    <source>
        <dbReference type="EMBL" id="WQH07126.1"/>
    </source>
</evidence>
<keyword evidence="2" id="KW-1133">Transmembrane helix</keyword>
<reference evidence="4 5" key="1">
    <citation type="submission" date="2023-11" db="EMBL/GenBank/DDBJ databases">
        <title>MicrobeMod: A computational toolkit for identifying prokaryotic methylation and restriction-modification with nanopore sequencing.</title>
        <authorList>
            <person name="Crits-Christoph A."/>
            <person name="Kang S.C."/>
            <person name="Lee H."/>
            <person name="Ostrov N."/>
        </authorList>
    </citation>
    <scope>NUCLEOTIDE SEQUENCE [LARGE SCALE GENOMIC DNA]</scope>
    <source>
        <strain evidence="4 5">ATCC 25935</strain>
    </source>
</reference>
<feature type="compositionally biased region" description="Pro residues" evidence="1">
    <location>
        <begin position="60"/>
        <end position="81"/>
    </location>
</feature>
<feature type="region of interest" description="Disordered" evidence="1">
    <location>
        <begin position="47"/>
        <end position="84"/>
    </location>
</feature>
<gene>
    <name evidence="4" type="ORF">SR858_12575</name>
</gene>
<organism evidence="4 5">
    <name type="scientific">Duganella zoogloeoides</name>
    <dbReference type="NCBI Taxonomy" id="75659"/>
    <lineage>
        <taxon>Bacteria</taxon>
        <taxon>Pseudomonadati</taxon>
        <taxon>Pseudomonadota</taxon>
        <taxon>Betaproteobacteria</taxon>
        <taxon>Burkholderiales</taxon>
        <taxon>Oxalobacteraceae</taxon>
        <taxon>Telluria group</taxon>
        <taxon>Duganella</taxon>
    </lineage>
</organism>